<gene>
    <name evidence="1" type="ORF">JET18_16715</name>
</gene>
<proteinExistence type="predicted"/>
<dbReference type="RefSeq" id="WP_202092897.1">
    <property type="nucleotide sequence ID" value="NZ_JAELVM010000003.1"/>
</dbReference>
<dbReference type="Proteomes" id="UP000661696">
    <property type="component" value="Unassembled WGS sequence"/>
</dbReference>
<accession>A0ABS1QJG8</accession>
<evidence type="ECO:0000313" key="2">
    <source>
        <dbReference type="Proteomes" id="UP000661696"/>
    </source>
</evidence>
<evidence type="ECO:0008006" key="3">
    <source>
        <dbReference type="Google" id="ProtNLM"/>
    </source>
</evidence>
<comment type="caution">
    <text evidence="1">The sequence shown here is derived from an EMBL/GenBank/DDBJ whole genome shotgun (WGS) entry which is preliminary data.</text>
</comment>
<name>A0ABS1QJG8_9FLAO</name>
<organism evidence="1 2">
    <name type="scientific">Chryseobacterium endalhagicum</name>
    <dbReference type="NCBI Taxonomy" id="2797638"/>
    <lineage>
        <taxon>Bacteria</taxon>
        <taxon>Pseudomonadati</taxon>
        <taxon>Bacteroidota</taxon>
        <taxon>Flavobacteriia</taxon>
        <taxon>Flavobacteriales</taxon>
        <taxon>Weeksellaceae</taxon>
        <taxon>Chryseobacterium group</taxon>
        <taxon>Chryseobacterium</taxon>
    </lineage>
</organism>
<sequence>MNNQFLRIKILFFILILVHIGGNAQTNVFEFQKESILRNYEGGYSKGKTDVSIPLGGMPTSRSALKIDIGLSYNTENVSRLYGNGDAGLGWNIDDGAGSVSRYLYFGLNDNMNVYQYSFLGRNGRFYIKYDKNSGSVEAVESYPSTNKILIQKQSDSIFTSFKIIDENGFKYIFDKKSVSYRYEYPYITANPGHSGSNPDAEKELYTSAFLLTKILDEKDRLMVDYEYLVRSKSIETGKMIVQNRVKKINIHGVGTVSFNYNVTDGVYTLEDRVQLNTVLLKNKAGQLIKQYSFEYSSIDSERQNLYKIIQKDNSSNELGKYTFSYHNPEDGYSYDKLGFDLFGYPNAYGSCSFDYDYFFTKETIHPRMYKTNFLKTVTYPTGGKTEYDYEVNTVYAPNSIHAEIEKIADINENPQILNNPFTINNPQNYSRFFVRTSYGDLIDPEFKTVPDPNLWFDYKIYKSAAVGDTLDRKMYQYDGINFCSKNLVREFNPGTTSNLFLRFMGNQPNKSAKIYGIKKAIRNFVYAKGGRIKSVKTFERDAVAPVSVIKFDYSQFSDASKTSGVSYMDAPEYDYVSGHPYIIEGSDFNYLQEVIMYQNVKVTDSIKNTSVKYTYLMPEEMDALYGNNFKGPLQMDLNHSLKKAGIVKKIEKFDSAGNLVEETNVANNFEYVPLNGMTNVVYGPLKYLWIKSVNTNSKLKVDNVGMLESQSQKFFESANNLMTKEVSTDFSGSVTEHSVFYPNDLNNQKLLTANLISIPLKTEIKQEGVLVARTETKFDNPAHVFPTSQVVYNMDTQAAQTQGDITVYDEMGNAWEAKSKDGIPVVTIWGYHKTQPIAVIIGALYADIINLQTVQAAIAASDADNDNPTNEPALMLALNNLRNDVALKNFQIKTMTYDPLIGVTSAISPSGFKEVNVYDAAGRLQKVMDSNGKTLKEFKYNYKP</sequence>
<dbReference type="EMBL" id="JAELVM010000003">
    <property type="protein sequence ID" value="MBL1222497.1"/>
    <property type="molecule type" value="Genomic_DNA"/>
</dbReference>
<evidence type="ECO:0000313" key="1">
    <source>
        <dbReference type="EMBL" id="MBL1222497.1"/>
    </source>
</evidence>
<keyword evidence="2" id="KW-1185">Reference proteome</keyword>
<reference evidence="1 2" key="1">
    <citation type="submission" date="2020-12" db="EMBL/GenBank/DDBJ databases">
        <title>Chryseobacterium endoalhailicus sp. nov., isolated from seed of leguminous plant.</title>
        <authorList>
            <person name="Zhang X."/>
        </authorList>
    </citation>
    <scope>NUCLEOTIDE SEQUENCE [LARGE SCALE GENOMIC DNA]</scope>
    <source>
        <strain evidence="1 2">L7</strain>
    </source>
</reference>
<protein>
    <recommendedName>
        <fullName evidence="3">YD repeat-containing protein</fullName>
    </recommendedName>
</protein>